<dbReference type="RefSeq" id="WP_310053362.1">
    <property type="nucleotide sequence ID" value="NZ_JAVDVW010000001.1"/>
</dbReference>
<reference evidence="1 2" key="1">
    <citation type="submission" date="2023-07" db="EMBL/GenBank/DDBJ databases">
        <title>Sorghum-associated microbial communities from plants grown in Nebraska, USA.</title>
        <authorList>
            <person name="Schachtman D."/>
        </authorList>
    </citation>
    <scope>NUCLEOTIDE SEQUENCE [LARGE SCALE GENOMIC DNA]</scope>
    <source>
        <strain evidence="1 2">BE187</strain>
    </source>
</reference>
<name>A0ABU1VNX7_9GAMM</name>
<sequence>MSKLDAELLMNGLLPFAEQMLSEFGEFHPFGGYLDRNKEIVHVSVLDEQSSAKEKIEFFKQSFSQLAENGEALAFGIVFDVIRSFKDGSKGDAIKMVLEHKDGYCANLFFRYRIQKGTVDIIETIAQRGTPLFFGIQNEKHGSDNNSEKHGVENN</sequence>
<dbReference type="EMBL" id="JAVDVW010000001">
    <property type="protein sequence ID" value="MDR7099167.1"/>
    <property type="molecule type" value="Genomic_DNA"/>
</dbReference>
<proteinExistence type="predicted"/>
<comment type="caution">
    <text evidence="1">The sequence shown here is derived from an EMBL/GenBank/DDBJ whole genome shotgun (WGS) entry which is preliminary data.</text>
</comment>
<organism evidence="1 2">
    <name type="scientific">Agrilutibacter niabensis</name>
    <dbReference type="NCBI Taxonomy" id="380628"/>
    <lineage>
        <taxon>Bacteria</taxon>
        <taxon>Pseudomonadati</taxon>
        <taxon>Pseudomonadota</taxon>
        <taxon>Gammaproteobacteria</taxon>
        <taxon>Lysobacterales</taxon>
        <taxon>Lysobacteraceae</taxon>
        <taxon>Agrilutibacter</taxon>
    </lineage>
</organism>
<evidence type="ECO:0000313" key="2">
    <source>
        <dbReference type="Proteomes" id="UP001267878"/>
    </source>
</evidence>
<protein>
    <submittedName>
        <fullName evidence="1">Uncharacterized protein</fullName>
    </submittedName>
</protein>
<evidence type="ECO:0000313" key="1">
    <source>
        <dbReference type="EMBL" id="MDR7099167.1"/>
    </source>
</evidence>
<accession>A0ABU1VNX7</accession>
<gene>
    <name evidence="1" type="ORF">J2X04_001514</name>
</gene>
<dbReference type="Proteomes" id="UP001267878">
    <property type="component" value="Unassembled WGS sequence"/>
</dbReference>
<keyword evidence="2" id="KW-1185">Reference proteome</keyword>